<evidence type="ECO:0000313" key="4">
    <source>
        <dbReference type="EMBL" id="THG32093.1"/>
    </source>
</evidence>
<evidence type="ECO:0000259" key="2">
    <source>
        <dbReference type="SMART" id="SM00507"/>
    </source>
</evidence>
<dbReference type="Pfam" id="PF01844">
    <property type="entry name" value="HNH"/>
    <property type="match status" value="1"/>
</dbReference>
<keyword evidence="5" id="KW-1185">Reference proteome</keyword>
<dbReference type="EMBL" id="SSSN01000010">
    <property type="protein sequence ID" value="THG32093.1"/>
    <property type="molecule type" value="Genomic_DNA"/>
</dbReference>
<dbReference type="InterPro" id="IPR003870">
    <property type="entry name" value="DUF222"/>
</dbReference>
<sequence length="460" mass="49243">MEEATAILERDVESVRSAWLGSLPAFGAVDSSPDAAVECMSSSGLMAVNDALAQTRRDLDALHIRIAGAIAHRSAPELGRDGMAKQQGYRNAAALIAAATGGSGAEAARLICVGVATAERSSFSGQRMAPWHPHVAEAMKGGCLSLDSAAVITEMLDRVAPRADHEESMKTERTLARRAPSLTLEQVRRLVKHAEARLDTDGVPEREDTLAAASWLRIRQEASGSVLFSARLDPVNGACLKTAVETLVTAEIRRARDADLCSGSHPSRSIPALQADALSVIARHSLSCRETVAPLDLATIIVRCTLDDLRSGSGAAMIDGIDQPISIGTVRRLAAQSGIIPMVLGGESEILDLGRTQRLFSVAQRIALGERDGGCSFCGMSAAYAEAHHIRWWERDAGPTDLDNGVLLCRADHQRMHHDGWEVQVRRGRVSFIPPPHVDPGRIPRLGGRARFDHAAGERS</sequence>
<comment type="similarity">
    <text evidence="1">Belongs to the Rv1128c/1148c/1588c/1702c/1945/3466 family.</text>
</comment>
<organism evidence="3 5">
    <name type="scientific">Orlajensenia flava</name>
    <dbReference type="NCBI Taxonomy" id="2565934"/>
    <lineage>
        <taxon>Bacteria</taxon>
        <taxon>Bacillati</taxon>
        <taxon>Actinomycetota</taxon>
        <taxon>Actinomycetes</taxon>
        <taxon>Micrococcales</taxon>
        <taxon>Microbacteriaceae</taxon>
        <taxon>Orlajensenia</taxon>
    </lineage>
</organism>
<comment type="caution">
    <text evidence="3">The sequence shown here is derived from an EMBL/GenBank/DDBJ whole genome shotgun (WGS) entry which is preliminary data.</text>
</comment>
<feature type="domain" description="HNH nuclease" evidence="2">
    <location>
        <begin position="363"/>
        <end position="414"/>
    </location>
</feature>
<dbReference type="AlphaFoldDB" id="A0A4S4FFJ9"/>
<dbReference type="InterPro" id="IPR003615">
    <property type="entry name" value="HNH_nuc"/>
</dbReference>
<proteinExistence type="inferred from homology"/>
<dbReference type="CDD" id="cd00085">
    <property type="entry name" value="HNHc"/>
    <property type="match status" value="1"/>
</dbReference>
<dbReference type="SMART" id="SM00507">
    <property type="entry name" value="HNHc"/>
    <property type="match status" value="1"/>
</dbReference>
<name>A0A4S4FFJ9_9MICO</name>
<dbReference type="InterPro" id="IPR002711">
    <property type="entry name" value="HNH"/>
</dbReference>
<dbReference type="OrthoDB" id="5177627at2"/>
<reference evidence="3 5" key="1">
    <citation type="submission" date="2019-04" db="EMBL/GenBank/DDBJ databases">
        <authorList>
            <person name="Jiang L."/>
        </authorList>
    </citation>
    <scope>NUCLEOTIDE SEQUENCE [LARGE SCALE GENOMIC DNA]</scope>
    <source>
        <strain evidence="3 5">YIM 131861</strain>
    </source>
</reference>
<dbReference type="Gene3D" id="1.10.30.50">
    <property type="match status" value="1"/>
</dbReference>
<evidence type="ECO:0000313" key="3">
    <source>
        <dbReference type="EMBL" id="THG28959.1"/>
    </source>
</evidence>
<dbReference type="Proteomes" id="UP000307380">
    <property type="component" value="Unassembled WGS sequence"/>
</dbReference>
<dbReference type="EMBL" id="SSSN01000016">
    <property type="protein sequence ID" value="THG28959.1"/>
    <property type="molecule type" value="Genomic_DNA"/>
</dbReference>
<protein>
    <submittedName>
        <fullName evidence="3">DUF222 domain-containing protein</fullName>
    </submittedName>
</protein>
<accession>A0A4S4FFJ9</accession>
<dbReference type="Pfam" id="PF02720">
    <property type="entry name" value="DUF222"/>
    <property type="match status" value="1"/>
</dbReference>
<dbReference type="GO" id="GO:0008270">
    <property type="term" value="F:zinc ion binding"/>
    <property type="evidence" value="ECO:0007669"/>
    <property type="project" value="InterPro"/>
</dbReference>
<dbReference type="GO" id="GO:0003676">
    <property type="term" value="F:nucleic acid binding"/>
    <property type="evidence" value="ECO:0007669"/>
    <property type="project" value="InterPro"/>
</dbReference>
<evidence type="ECO:0000256" key="1">
    <source>
        <dbReference type="ARBA" id="ARBA00023450"/>
    </source>
</evidence>
<dbReference type="GO" id="GO:0004519">
    <property type="term" value="F:endonuclease activity"/>
    <property type="evidence" value="ECO:0007669"/>
    <property type="project" value="InterPro"/>
</dbReference>
<evidence type="ECO:0000313" key="5">
    <source>
        <dbReference type="Proteomes" id="UP000307380"/>
    </source>
</evidence>
<gene>
    <name evidence="4" type="ORF">E6C70_13160</name>
    <name evidence="3" type="ORF">E6C70_16445</name>
</gene>